<evidence type="ECO:0000313" key="2">
    <source>
        <dbReference type="EMBL" id="NXU76625.1"/>
    </source>
</evidence>
<dbReference type="Proteomes" id="UP000579904">
    <property type="component" value="Unassembled WGS sequence"/>
</dbReference>
<evidence type="ECO:0000313" key="3">
    <source>
        <dbReference type="Proteomes" id="UP000579904"/>
    </source>
</evidence>
<feature type="coiled-coil region" evidence="1">
    <location>
        <begin position="18"/>
        <end position="45"/>
    </location>
</feature>
<sequence>VVTRDDVEESLKATWQYEKDKEQLLKDMQSQIEETEQRLSVKRDERDYWLEYKNVGSKTHSSKIMNLEEDIKGVKDDFHRDAEYYRNTLKAMKEENDRQVENHMKLSKEKAPENALRYLDQNSIREIEENQWLKAEIKMYKKKISDLKASIELLEEENISLVTKLIDSKLQDLR</sequence>
<reference evidence="2 3" key="1">
    <citation type="submission" date="2019-09" db="EMBL/GenBank/DDBJ databases">
        <title>Bird 10,000 Genomes (B10K) Project - Family phase.</title>
        <authorList>
            <person name="Zhang G."/>
        </authorList>
    </citation>
    <scope>NUCLEOTIDE SEQUENCE [LARGE SCALE GENOMIC DNA]</scope>
    <source>
        <strain evidence="2">OUT-0002</strain>
    </source>
</reference>
<dbReference type="OrthoDB" id="10005859at2759"/>
<dbReference type="InterPro" id="IPR026702">
    <property type="entry name" value="CCDC83"/>
</dbReference>
<accession>A0A7L3NCE7</accession>
<dbReference type="EMBL" id="VZUB01013832">
    <property type="protein sequence ID" value="NXU76625.1"/>
    <property type="molecule type" value="Genomic_DNA"/>
</dbReference>
<protein>
    <submittedName>
        <fullName evidence="2">CCD83 protein</fullName>
    </submittedName>
</protein>
<gene>
    <name evidence="2" type="primary">Ccdc83</name>
    <name evidence="2" type="ORF">OREMEL_R08886</name>
</gene>
<feature type="non-terminal residue" evidence="2">
    <location>
        <position position="174"/>
    </location>
</feature>
<proteinExistence type="predicted"/>
<feature type="non-terminal residue" evidence="2">
    <location>
        <position position="1"/>
    </location>
</feature>
<comment type="caution">
    <text evidence="2">The sequence shown here is derived from an EMBL/GenBank/DDBJ whole genome shotgun (WGS) entry which is preliminary data.</text>
</comment>
<dbReference type="PANTHER" id="PTHR21468">
    <property type="entry name" value="HSD9"/>
    <property type="match status" value="1"/>
</dbReference>
<keyword evidence="3" id="KW-1185">Reference proteome</keyword>
<keyword evidence="1" id="KW-0175">Coiled coil</keyword>
<feature type="coiled-coil region" evidence="1">
    <location>
        <begin position="89"/>
        <end position="164"/>
    </location>
</feature>
<evidence type="ECO:0000256" key="1">
    <source>
        <dbReference type="SAM" id="Coils"/>
    </source>
</evidence>
<dbReference type="AlphaFoldDB" id="A0A7L3NCE7"/>
<organism evidence="2 3">
    <name type="scientific">Oreotrochilus melanogaster</name>
    <dbReference type="NCBI Taxonomy" id="689266"/>
    <lineage>
        <taxon>Eukaryota</taxon>
        <taxon>Metazoa</taxon>
        <taxon>Chordata</taxon>
        <taxon>Craniata</taxon>
        <taxon>Vertebrata</taxon>
        <taxon>Euteleostomi</taxon>
        <taxon>Archelosauria</taxon>
        <taxon>Archosauria</taxon>
        <taxon>Dinosauria</taxon>
        <taxon>Saurischia</taxon>
        <taxon>Theropoda</taxon>
        <taxon>Coelurosauria</taxon>
        <taxon>Aves</taxon>
        <taxon>Neognathae</taxon>
        <taxon>Neoaves</taxon>
        <taxon>Strisores</taxon>
        <taxon>Apodiformes</taxon>
        <taxon>Trochilidae</taxon>
        <taxon>Oreotrochilus</taxon>
    </lineage>
</organism>
<name>A0A7L3NCE7_9AVES</name>
<dbReference type="PANTHER" id="PTHR21468:SF1">
    <property type="entry name" value="COILED-COIL DOMAIN-CONTAINING PROTEIN 83"/>
    <property type="match status" value="1"/>
</dbReference>